<gene>
    <name evidence="10" type="ORF">CBP51_11420</name>
</gene>
<feature type="domain" description="MacB-like periplasmic core" evidence="9">
    <location>
        <begin position="21"/>
        <end position="250"/>
    </location>
</feature>
<organism evidence="10 11">
    <name type="scientific">Cellvibrio mixtus</name>
    <dbReference type="NCBI Taxonomy" id="39650"/>
    <lineage>
        <taxon>Bacteria</taxon>
        <taxon>Pseudomonadati</taxon>
        <taxon>Pseudomonadota</taxon>
        <taxon>Gammaproteobacteria</taxon>
        <taxon>Cellvibrionales</taxon>
        <taxon>Cellvibrionaceae</taxon>
        <taxon>Cellvibrio</taxon>
    </lineage>
</organism>
<feature type="transmembrane region" description="Helical" evidence="7">
    <location>
        <begin position="379"/>
        <end position="403"/>
    </location>
</feature>
<keyword evidence="2" id="KW-1003">Cell membrane</keyword>
<evidence type="ECO:0000313" key="11">
    <source>
        <dbReference type="Proteomes" id="UP000216101"/>
    </source>
</evidence>
<dbReference type="GO" id="GO:0022857">
    <property type="term" value="F:transmembrane transporter activity"/>
    <property type="evidence" value="ECO:0007669"/>
    <property type="project" value="TreeGrafter"/>
</dbReference>
<feature type="transmembrane region" description="Helical" evidence="7">
    <location>
        <begin position="332"/>
        <end position="359"/>
    </location>
</feature>
<comment type="subcellular location">
    <subcellularLocation>
        <location evidence="1">Cell membrane</location>
        <topology evidence="1">Multi-pass membrane protein</topology>
    </subcellularLocation>
</comment>
<evidence type="ECO:0000313" key="10">
    <source>
        <dbReference type="EMBL" id="OZY87547.1"/>
    </source>
</evidence>
<comment type="similarity">
    <text evidence="6">Belongs to the ABC-4 integral membrane protein family.</text>
</comment>
<proteinExistence type="inferred from homology"/>
<dbReference type="GO" id="GO:0005886">
    <property type="term" value="C:plasma membrane"/>
    <property type="evidence" value="ECO:0007669"/>
    <property type="project" value="UniProtKB-SubCell"/>
</dbReference>
<dbReference type="EMBL" id="NHNI01000001">
    <property type="protein sequence ID" value="OZY87547.1"/>
    <property type="molecule type" value="Genomic_DNA"/>
</dbReference>
<keyword evidence="3 7" id="KW-0812">Transmembrane</keyword>
<dbReference type="STRING" id="1209072.GCA_000766945_01952"/>
<keyword evidence="5 7" id="KW-0472">Membrane</keyword>
<dbReference type="RefSeq" id="WP_094984936.1">
    <property type="nucleotide sequence ID" value="NZ_NHNI01000001.1"/>
</dbReference>
<dbReference type="InterPro" id="IPR003838">
    <property type="entry name" value="ABC3_permease_C"/>
</dbReference>
<evidence type="ECO:0000259" key="9">
    <source>
        <dbReference type="Pfam" id="PF12704"/>
    </source>
</evidence>
<feature type="transmembrane region" description="Helical" evidence="7">
    <location>
        <begin position="21"/>
        <end position="41"/>
    </location>
</feature>
<dbReference type="PANTHER" id="PTHR30572:SF4">
    <property type="entry name" value="ABC TRANSPORTER PERMEASE YTRF"/>
    <property type="match status" value="1"/>
</dbReference>
<dbReference type="PANTHER" id="PTHR30572">
    <property type="entry name" value="MEMBRANE COMPONENT OF TRANSPORTER-RELATED"/>
    <property type="match status" value="1"/>
</dbReference>
<dbReference type="AlphaFoldDB" id="A0A266QCF0"/>
<dbReference type="InterPro" id="IPR025857">
    <property type="entry name" value="MacB_PCD"/>
</dbReference>
<keyword evidence="11" id="KW-1185">Reference proteome</keyword>
<evidence type="ECO:0000256" key="1">
    <source>
        <dbReference type="ARBA" id="ARBA00004651"/>
    </source>
</evidence>
<evidence type="ECO:0000256" key="6">
    <source>
        <dbReference type="ARBA" id="ARBA00038076"/>
    </source>
</evidence>
<evidence type="ECO:0000256" key="2">
    <source>
        <dbReference type="ARBA" id="ARBA00022475"/>
    </source>
</evidence>
<dbReference type="InterPro" id="IPR050250">
    <property type="entry name" value="Macrolide_Exporter_MacB"/>
</dbReference>
<name>A0A266QCF0_9GAMM</name>
<dbReference type="Proteomes" id="UP000216101">
    <property type="component" value="Unassembled WGS sequence"/>
</dbReference>
<feature type="domain" description="ABC3 transporter permease C-terminal" evidence="8">
    <location>
        <begin position="291"/>
        <end position="413"/>
    </location>
</feature>
<evidence type="ECO:0000259" key="8">
    <source>
        <dbReference type="Pfam" id="PF02687"/>
    </source>
</evidence>
<evidence type="ECO:0000256" key="7">
    <source>
        <dbReference type="SAM" id="Phobius"/>
    </source>
</evidence>
<feature type="transmembrane region" description="Helical" evidence="7">
    <location>
        <begin position="288"/>
        <end position="312"/>
    </location>
</feature>
<protein>
    <submittedName>
        <fullName evidence="10">ABC transporter ATP-binding protein</fullName>
    </submittedName>
</protein>
<keyword evidence="10" id="KW-0547">Nucleotide-binding</keyword>
<accession>A0A266QCF0</accession>
<keyword evidence="10" id="KW-0067">ATP-binding</keyword>
<keyword evidence="4 7" id="KW-1133">Transmembrane helix</keyword>
<evidence type="ECO:0000256" key="5">
    <source>
        <dbReference type="ARBA" id="ARBA00023136"/>
    </source>
</evidence>
<evidence type="ECO:0000256" key="3">
    <source>
        <dbReference type="ARBA" id="ARBA00022692"/>
    </source>
</evidence>
<evidence type="ECO:0000256" key="4">
    <source>
        <dbReference type="ARBA" id="ARBA00022989"/>
    </source>
</evidence>
<comment type="caution">
    <text evidence="10">The sequence shown here is derived from an EMBL/GenBank/DDBJ whole genome shotgun (WGS) entry which is preliminary data.</text>
</comment>
<dbReference type="GO" id="GO:0005524">
    <property type="term" value="F:ATP binding"/>
    <property type="evidence" value="ECO:0007669"/>
    <property type="project" value="UniProtKB-KW"/>
</dbReference>
<dbReference type="Pfam" id="PF02687">
    <property type="entry name" value="FtsX"/>
    <property type="match status" value="1"/>
</dbReference>
<sequence length="420" mass="45724">MFDWDKWQEIINSLKKQKLRTGLTAFGVFWGIFMLVILLGFGTGFGIKIESIFGDAKNVVILWPSNTTQLAFEGLGKGRRVKFTEADVEAIRQKIASVEMVDGKNNLGVWGAAQYVVYGTESGSFSVNGSHPGWEPFEFLKVTAGRYINALDEKEKRKVAVIGTRVQEVLFKDGTHPIGESIKVNGVQFVVVGIYKSTEPGDSAQQANSKIILPNQTLRYAFNQLDAFQMLFFTPASGYSAFDAERDVKQLLYQRNRVHPDDSGVMGSFNMEQVYEQNRSLVGGIIGFSWMVAIGTIIAGVIGVGNIMLVVVKERTREIGLRKAMGATPLNISLMIIHESLVITVLAGYAGLVAGVFLLEAIRAVLVSVGQGEGMFASPFIDIHIAIMALVVLVVTGVVAALLPARNAASVNPITALQDE</sequence>
<reference evidence="11" key="1">
    <citation type="submission" date="2017-05" db="EMBL/GenBank/DDBJ databases">
        <authorList>
            <person name="Barney B.M."/>
        </authorList>
    </citation>
    <scope>NUCLEOTIDE SEQUENCE [LARGE SCALE GENOMIC DNA]</scope>
    <source>
        <strain evidence="11">PSBB022</strain>
    </source>
</reference>
<dbReference type="Pfam" id="PF12704">
    <property type="entry name" value="MacB_PCD"/>
    <property type="match status" value="1"/>
</dbReference>